<dbReference type="SMART" id="SM00053">
    <property type="entry name" value="DYNc"/>
    <property type="match status" value="1"/>
</dbReference>
<feature type="compositionally biased region" description="Polar residues" evidence="1">
    <location>
        <begin position="43"/>
        <end position="74"/>
    </location>
</feature>
<dbReference type="EMBL" id="CDHN01000001">
    <property type="protein sequence ID" value="CEJ80092.1"/>
    <property type="molecule type" value="Genomic_DNA"/>
</dbReference>
<feature type="region of interest" description="Disordered" evidence="1">
    <location>
        <begin position="918"/>
        <end position="953"/>
    </location>
</feature>
<dbReference type="PROSITE" id="PS51718">
    <property type="entry name" value="G_DYNAMIN_2"/>
    <property type="match status" value="1"/>
</dbReference>
<dbReference type="InterPro" id="IPR001401">
    <property type="entry name" value="Dynamin_GTPase"/>
</dbReference>
<dbReference type="AlphaFoldDB" id="A0A0A1T1J1"/>
<feature type="compositionally biased region" description="Low complexity" evidence="1">
    <location>
        <begin position="595"/>
        <end position="614"/>
    </location>
</feature>
<feature type="compositionally biased region" description="Basic and acidic residues" evidence="1">
    <location>
        <begin position="940"/>
        <end position="953"/>
    </location>
</feature>
<feature type="compositionally biased region" description="Polar residues" evidence="1">
    <location>
        <begin position="563"/>
        <end position="573"/>
    </location>
</feature>
<feature type="region of interest" description="Disordered" evidence="1">
    <location>
        <begin position="563"/>
        <end position="619"/>
    </location>
</feature>
<dbReference type="HOGENOM" id="CLU_008964_4_0_1"/>
<dbReference type="InterPro" id="IPR020850">
    <property type="entry name" value="GED_dom"/>
</dbReference>
<dbReference type="Pfam" id="PF02212">
    <property type="entry name" value="GED"/>
    <property type="match status" value="1"/>
</dbReference>
<proteinExistence type="predicted"/>
<keyword evidence="5" id="KW-1185">Reference proteome</keyword>
<dbReference type="GO" id="GO:0005874">
    <property type="term" value="C:microtubule"/>
    <property type="evidence" value="ECO:0007669"/>
    <property type="project" value="TreeGrafter"/>
</dbReference>
<dbReference type="Proteomes" id="UP000039046">
    <property type="component" value="Unassembled WGS sequence"/>
</dbReference>
<feature type="compositionally biased region" description="Basic residues" evidence="1">
    <location>
        <begin position="1"/>
        <end position="11"/>
    </location>
</feature>
<protein>
    <recommendedName>
        <fullName evidence="6">Dynamin family protein</fullName>
    </recommendedName>
</protein>
<evidence type="ECO:0008006" key="6">
    <source>
        <dbReference type="Google" id="ProtNLM"/>
    </source>
</evidence>
<dbReference type="GO" id="GO:0008017">
    <property type="term" value="F:microtubule binding"/>
    <property type="evidence" value="ECO:0007669"/>
    <property type="project" value="TreeGrafter"/>
</dbReference>
<organism evidence="4 5">
    <name type="scientific">[Torrubiella] hemipterigena</name>
    <dbReference type="NCBI Taxonomy" id="1531966"/>
    <lineage>
        <taxon>Eukaryota</taxon>
        <taxon>Fungi</taxon>
        <taxon>Dikarya</taxon>
        <taxon>Ascomycota</taxon>
        <taxon>Pezizomycotina</taxon>
        <taxon>Sordariomycetes</taxon>
        <taxon>Hypocreomycetidae</taxon>
        <taxon>Hypocreales</taxon>
        <taxon>Clavicipitaceae</taxon>
        <taxon>Clavicipitaceae incertae sedis</taxon>
        <taxon>'Torrubiella' clade</taxon>
    </lineage>
</organism>
<evidence type="ECO:0000313" key="5">
    <source>
        <dbReference type="Proteomes" id="UP000039046"/>
    </source>
</evidence>
<feature type="domain" description="GED" evidence="2">
    <location>
        <begin position="819"/>
        <end position="915"/>
    </location>
</feature>
<dbReference type="Gene3D" id="3.40.50.300">
    <property type="entry name" value="P-loop containing nucleotide triphosphate hydrolases"/>
    <property type="match status" value="1"/>
</dbReference>
<dbReference type="CDD" id="cd08771">
    <property type="entry name" value="DLP_1"/>
    <property type="match status" value="1"/>
</dbReference>
<feature type="region of interest" description="Disordered" evidence="1">
    <location>
        <begin position="1"/>
        <end position="85"/>
    </location>
</feature>
<dbReference type="GO" id="GO:0005737">
    <property type="term" value="C:cytoplasm"/>
    <property type="evidence" value="ECO:0007669"/>
    <property type="project" value="TreeGrafter"/>
</dbReference>
<dbReference type="PANTHER" id="PTHR11566:SF131">
    <property type="entry name" value="GTPASE, PUTATIVE (AFU_ORTHOLOGUE AFUA_6G07630)-RELATED"/>
    <property type="match status" value="1"/>
</dbReference>
<dbReference type="Gene3D" id="1.20.120.1240">
    <property type="entry name" value="Dynamin, middle domain"/>
    <property type="match status" value="1"/>
</dbReference>
<dbReference type="GO" id="GO:0031623">
    <property type="term" value="P:receptor internalization"/>
    <property type="evidence" value="ECO:0007669"/>
    <property type="project" value="TreeGrafter"/>
</dbReference>
<evidence type="ECO:0000256" key="1">
    <source>
        <dbReference type="SAM" id="MobiDB-lite"/>
    </source>
</evidence>
<feature type="domain" description="Dynamin-type G" evidence="3">
    <location>
        <begin position="143"/>
        <end position="473"/>
    </location>
</feature>
<name>A0A0A1T1J1_9HYPO</name>
<accession>A0A0A1T1J1</accession>
<dbReference type="InterPro" id="IPR027417">
    <property type="entry name" value="P-loop_NTPase"/>
</dbReference>
<dbReference type="GO" id="GO:0003924">
    <property type="term" value="F:GTPase activity"/>
    <property type="evidence" value="ECO:0007669"/>
    <property type="project" value="InterPro"/>
</dbReference>
<dbReference type="STRING" id="1531966.A0A0A1T1J1"/>
<dbReference type="PANTHER" id="PTHR11566">
    <property type="entry name" value="DYNAMIN"/>
    <property type="match status" value="1"/>
</dbReference>
<gene>
    <name evidence="4" type="ORF">VHEMI00297</name>
</gene>
<dbReference type="InterPro" id="IPR030381">
    <property type="entry name" value="G_DYNAMIN_dom"/>
</dbReference>
<dbReference type="InterPro" id="IPR045063">
    <property type="entry name" value="Dynamin_N"/>
</dbReference>
<dbReference type="InterPro" id="IPR003130">
    <property type="entry name" value="GED"/>
</dbReference>
<dbReference type="PRINTS" id="PR00195">
    <property type="entry name" value="DYNAMIN"/>
</dbReference>
<dbReference type="GO" id="GO:0005525">
    <property type="term" value="F:GTP binding"/>
    <property type="evidence" value="ECO:0007669"/>
    <property type="project" value="InterPro"/>
</dbReference>
<dbReference type="OrthoDB" id="5061070at2759"/>
<dbReference type="PROSITE" id="PS51388">
    <property type="entry name" value="GED"/>
    <property type="match status" value="1"/>
</dbReference>
<dbReference type="InterPro" id="IPR022812">
    <property type="entry name" value="Dynamin"/>
</dbReference>
<dbReference type="SUPFAM" id="SSF52540">
    <property type="entry name" value="P-loop containing nucleoside triphosphate hydrolases"/>
    <property type="match status" value="1"/>
</dbReference>
<evidence type="ECO:0000313" key="4">
    <source>
        <dbReference type="EMBL" id="CEJ80092.1"/>
    </source>
</evidence>
<dbReference type="Pfam" id="PF00350">
    <property type="entry name" value="Dynamin_N"/>
    <property type="match status" value="1"/>
</dbReference>
<reference evidence="4 5" key="1">
    <citation type="journal article" date="2015" name="Genome Announc.">
        <title>Draft Genome Sequence and Gene Annotation of the Entomopathogenic Fungus Verticillium hemipterigenum.</title>
        <authorList>
            <person name="Horn F."/>
            <person name="Habel A."/>
            <person name="Scharf D.H."/>
            <person name="Dworschak J."/>
            <person name="Brakhage A.A."/>
            <person name="Guthke R."/>
            <person name="Hertweck C."/>
            <person name="Linde J."/>
        </authorList>
    </citation>
    <scope>NUCLEOTIDE SEQUENCE [LARGE SCALE GENOMIC DNA]</scope>
</reference>
<evidence type="ECO:0000259" key="3">
    <source>
        <dbReference type="PROSITE" id="PS51718"/>
    </source>
</evidence>
<evidence type="ECO:0000259" key="2">
    <source>
        <dbReference type="PROSITE" id="PS51388"/>
    </source>
</evidence>
<feature type="compositionally biased region" description="Basic and acidic residues" evidence="1">
    <location>
        <begin position="18"/>
        <end position="41"/>
    </location>
</feature>
<sequence length="953" mass="107467">MRHGGPRRHGRPNSGRVIKPDPDSHAVTRQSIESDHGDVPGHHTQNTNALPNSSLYGQNSSTGSVTQSFNQQLRSDAPPPSEPATEIEPLFREVRPLAMFSAATNGASKEDSFFHSSFKDIGRRLKEFNDTLGELQQLGMSHDLKLPELVLIGDQSAGKSSLMSGLAHLDLPRSEGTCTRCPLHIRVSRNTDWSCRVSLRREYSYHPPQDCGITEDDVTDSDPFFPWKKMAHMQIHEFKTMHDNSEIESVLRWAQIAILNDSKSHKLFIPGSGSVALSTNIDEAAETTQAKFSPNIVSLEIRGPDFPDLSFYDMPGIFQNPADARDDYLVSVVRNLSKAYIEHTSAIVICSMPMNSDAENSATFGLTRKLNASGRTIGVLTKADLLPVNGKIDQWLAIMRQQTHQTGLGYFVTSRPPDKDLDECKEWEERFFTETNTSDWPIHFHEFQERCGVEKLKAYLSERLGEQFARFLPEIKRDLKHKLQAIKEQLYGLPELPENVELEIKSCLMTFSDQIRIRLDSFVKNINTLPMNFKQCLLDMKPKFVLKDNSDCPIQIISDSESDATTSSVVQTPSRKRPTQGPITVPTPKRQRSELLNNGAGLPNRGAPAANNGNQSPRVRGVATPSFPEPFTQFSAVGRGFRTLAAVREEIQNNMKAGMPGIIPEEVYEKLVLEAMDPWNGPTREFLTAIVQALHNAMQEALVRSLGRHEKRFIFREVEKYVAELIEQHRDTTMQHLIQMYEDETSKLLTFNTEAFTHYFTHEKEVLQRFRHHMRLQAAGMTSEQLVPYESVGQERLALEAKKREAEMVKLGPDKFEKEVDVIAYVRSYYKLAALRFADNCAQNVICRMIPNLNRSLVFEMHGKLGIQGSDCNDTYERLMAEDEQTATLRRNLKGELLKFETALRSIEQLEANFGETSTSFTTEQNGGDGANGVNGVNGHDVEMHDGDRLDEL</sequence>
<dbReference type="GO" id="GO:0005886">
    <property type="term" value="C:plasma membrane"/>
    <property type="evidence" value="ECO:0007669"/>
    <property type="project" value="TreeGrafter"/>
</dbReference>